<reference evidence="1 2" key="1">
    <citation type="submission" date="2014-11" db="EMBL/GenBank/DDBJ databases">
        <authorList>
            <person name="Zhu J."/>
            <person name="Qi W."/>
            <person name="Song R."/>
        </authorList>
    </citation>
    <scope>NUCLEOTIDE SEQUENCE [LARGE SCALE GENOMIC DNA]</scope>
</reference>
<dbReference type="PROSITE" id="PS00018">
    <property type="entry name" value="EF_HAND_1"/>
    <property type="match status" value="1"/>
</dbReference>
<name>A0A0G4G3G7_VITBC</name>
<gene>
    <name evidence="1" type="ORF">Vbra_16870</name>
</gene>
<evidence type="ECO:0000313" key="1">
    <source>
        <dbReference type="EMBL" id="CEM22698.1"/>
    </source>
</evidence>
<dbReference type="InterPro" id="IPR018247">
    <property type="entry name" value="EF_Hand_1_Ca_BS"/>
</dbReference>
<proteinExistence type="predicted"/>
<accession>A0A0G4G3G7</accession>
<evidence type="ECO:0008006" key="3">
    <source>
        <dbReference type="Google" id="ProtNLM"/>
    </source>
</evidence>
<dbReference type="OMA" id="FQAYCTL"/>
<dbReference type="OrthoDB" id="10257659at2759"/>
<dbReference type="EMBL" id="CDMY01000555">
    <property type="protein sequence ID" value="CEM22698.1"/>
    <property type="molecule type" value="Genomic_DNA"/>
</dbReference>
<dbReference type="VEuPathDB" id="CryptoDB:Vbra_16870"/>
<sequence length="237" mass="26933">MGSSLPVAHSPILSYLKEQYNAALGEDSGAGPRGALRLRELQRLQPPDGVPIDFTHFPTLFVMDSNRDGLVDWHDLLDFAEFVQVVKRRYRHRDYEFRKRLKALCTLQVIALLQQPHGEDALIEWICKAVTDGNDTQHLIHSSTQQSGGLLSREALGWLFTILHIEELTDVGDEQAFFDLLQRVLEEQQTRQAAHRSVLCTSEEFDDLIPLSLIHHVLRVFIQSFRALSADVVRLAA</sequence>
<keyword evidence="2" id="KW-1185">Reference proteome</keyword>
<dbReference type="Proteomes" id="UP000041254">
    <property type="component" value="Unassembled WGS sequence"/>
</dbReference>
<protein>
    <recommendedName>
        <fullName evidence="3">EF-hand domain-containing protein</fullName>
    </recommendedName>
</protein>
<dbReference type="AlphaFoldDB" id="A0A0G4G3G7"/>
<organism evidence="1 2">
    <name type="scientific">Vitrella brassicaformis (strain CCMP3155)</name>
    <dbReference type="NCBI Taxonomy" id="1169540"/>
    <lineage>
        <taxon>Eukaryota</taxon>
        <taxon>Sar</taxon>
        <taxon>Alveolata</taxon>
        <taxon>Colpodellida</taxon>
        <taxon>Vitrellaceae</taxon>
        <taxon>Vitrella</taxon>
    </lineage>
</organism>
<dbReference type="InParanoid" id="A0A0G4G3G7"/>
<evidence type="ECO:0000313" key="2">
    <source>
        <dbReference type="Proteomes" id="UP000041254"/>
    </source>
</evidence>